<evidence type="ECO:0000313" key="2">
    <source>
        <dbReference type="Proteomes" id="UP000321250"/>
    </source>
</evidence>
<dbReference type="RefSeq" id="WP_147082348.1">
    <property type="nucleotide sequence ID" value="NZ_VOQR01000001.1"/>
</dbReference>
<dbReference type="OrthoDB" id="7478487at2"/>
<gene>
    <name evidence="1" type="ORF">FSB78_10020</name>
</gene>
<dbReference type="EMBL" id="VOQR01000001">
    <property type="protein sequence ID" value="TXC71246.1"/>
    <property type="molecule type" value="Genomic_DNA"/>
</dbReference>
<protein>
    <submittedName>
        <fullName evidence="1">Uncharacterized protein</fullName>
    </submittedName>
</protein>
<keyword evidence="2" id="KW-1185">Reference proteome</keyword>
<accession>A0A5C6UGF5</accession>
<proteinExistence type="predicted"/>
<reference evidence="1 2" key="1">
    <citation type="journal article" date="2013" name="Antonie Van Leeuwenhoek">
        <title>Sphingomonas ginsenosidivorax sp. nov., with the ability to transform ginsenosides.</title>
        <authorList>
            <person name="Jin X.F."/>
            <person name="Kim J.K."/>
            <person name="Liu Q.M."/>
            <person name="Kang M.S."/>
            <person name="He D."/>
            <person name="Jin F.X."/>
            <person name="Kim S.C."/>
            <person name="Im W.T."/>
        </authorList>
    </citation>
    <scope>NUCLEOTIDE SEQUENCE [LARGE SCALE GENOMIC DNA]</scope>
    <source>
        <strain evidence="1 2">KHI67</strain>
    </source>
</reference>
<organism evidence="1 2">
    <name type="scientific">Sphingomonas ginsenosidivorax</name>
    <dbReference type="NCBI Taxonomy" id="862135"/>
    <lineage>
        <taxon>Bacteria</taxon>
        <taxon>Pseudomonadati</taxon>
        <taxon>Pseudomonadota</taxon>
        <taxon>Alphaproteobacteria</taxon>
        <taxon>Sphingomonadales</taxon>
        <taxon>Sphingomonadaceae</taxon>
        <taxon>Sphingomonas</taxon>
    </lineage>
</organism>
<comment type="caution">
    <text evidence="1">The sequence shown here is derived from an EMBL/GenBank/DDBJ whole genome shotgun (WGS) entry which is preliminary data.</text>
</comment>
<sequence length="110" mass="11771">MRLAAQPFTDHPGFSVFRYLGDIPLISDAEVEGARRIEERGKRAAKMGKRQAFVVGERVRVTEGAAAGLFGEVVQGGDGKFVLVAFAGINLKIEAWLLGTNAVQDTPIAA</sequence>
<name>A0A5C6UGF5_9SPHN</name>
<evidence type="ECO:0000313" key="1">
    <source>
        <dbReference type="EMBL" id="TXC71246.1"/>
    </source>
</evidence>
<dbReference type="AlphaFoldDB" id="A0A5C6UGF5"/>
<dbReference type="Proteomes" id="UP000321250">
    <property type="component" value="Unassembled WGS sequence"/>
</dbReference>